<feature type="compositionally biased region" description="Acidic residues" evidence="1">
    <location>
        <begin position="33"/>
        <end position="47"/>
    </location>
</feature>
<feature type="region of interest" description="Disordered" evidence="1">
    <location>
        <begin position="1"/>
        <end position="47"/>
    </location>
</feature>
<evidence type="ECO:0000313" key="3">
    <source>
        <dbReference type="RefSeq" id="XP_018476846.1"/>
    </source>
</evidence>
<evidence type="ECO:0000256" key="1">
    <source>
        <dbReference type="SAM" id="MobiDB-lite"/>
    </source>
</evidence>
<dbReference type="GeneID" id="108847961"/>
<organism evidence="2 3">
    <name type="scientific">Raphanus sativus</name>
    <name type="common">Radish</name>
    <name type="synonym">Raphanus raphanistrum var. sativus</name>
    <dbReference type="NCBI Taxonomy" id="3726"/>
    <lineage>
        <taxon>Eukaryota</taxon>
        <taxon>Viridiplantae</taxon>
        <taxon>Streptophyta</taxon>
        <taxon>Embryophyta</taxon>
        <taxon>Tracheophyta</taxon>
        <taxon>Spermatophyta</taxon>
        <taxon>Magnoliopsida</taxon>
        <taxon>eudicotyledons</taxon>
        <taxon>Gunneridae</taxon>
        <taxon>Pentapetalae</taxon>
        <taxon>rosids</taxon>
        <taxon>malvids</taxon>
        <taxon>Brassicales</taxon>
        <taxon>Brassicaceae</taxon>
        <taxon>Brassiceae</taxon>
        <taxon>Raphanus</taxon>
    </lineage>
</organism>
<name>A0A6J0MYV9_RAPSA</name>
<dbReference type="RefSeq" id="XP_056851883.1">
    <property type="nucleotide sequence ID" value="XM_056995903.1"/>
</dbReference>
<sequence>MAVMSHDKAAGRLYESANTRPIPYSQIVGQENGGDDDDDDSDVAPAA</sequence>
<evidence type="ECO:0000313" key="4">
    <source>
        <dbReference type="RefSeq" id="XP_056851883.1"/>
    </source>
</evidence>
<dbReference type="AlphaFoldDB" id="A0A6J0MYV9"/>
<keyword evidence="2" id="KW-1185">Reference proteome</keyword>
<reference evidence="3 4" key="1">
    <citation type="submission" date="2025-04" db="UniProtKB">
        <authorList>
            <consortium name="RefSeq"/>
        </authorList>
    </citation>
    <scope>IDENTIFICATION</scope>
    <source>
        <tissue evidence="3 4">Leaf</tissue>
    </source>
</reference>
<gene>
    <name evidence="3" type="primary">LOC108847961</name>
    <name evidence="4" type="synonym">LOC130500993</name>
</gene>
<proteinExistence type="predicted"/>
<dbReference type="Proteomes" id="UP000504610">
    <property type="component" value="Unplaced"/>
</dbReference>
<evidence type="ECO:0000313" key="2">
    <source>
        <dbReference type="Proteomes" id="UP000504610"/>
    </source>
</evidence>
<dbReference type="KEGG" id="rsz:130500993"/>
<feature type="compositionally biased region" description="Basic and acidic residues" evidence="1">
    <location>
        <begin position="1"/>
        <end position="10"/>
    </location>
</feature>
<accession>A0A6J0MYV9</accession>
<dbReference type="KEGG" id="rsz:108847961"/>
<dbReference type="OrthoDB" id="1104296at2759"/>
<protein>
    <submittedName>
        <fullName evidence="3">Uncharacterized protein LOC108847961</fullName>
    </submittedName>
    <submittedName>
        <fullName evidence="4">Uncharacterized protein LOC130500993</fullName>
    </submittedName>
</protein>
<dbReference type="RefSeq" id="XP_018476846.1">
    <property type="nucleotide sequence ID" value="XM_018621344.2"/>
</dbReference>